<dbReference type="EMBL" id="CM056796">
    <property type="protein sequence ID" value="KAJ8714054.1"/>
    <property type="molecule type" value="Genomic_DNA"/>
</dbReference>
<comment type="caution">
    <text evidence="1">The sequence shown here is derived from an EMBL/GenBank/DDBJ whole genome shotgun (WGS) entry which is preliminary data.</text>
</comment>
<dbReference type="Proteomes" id="UP001231649">
    <property type="component" value="Chromosome 20"/>
</dbReference>
<keyword evidence="2" id="KW-1185">Reference proteome</keyword>
<sequence length="156" mass="17025">MVALRAVVCFAVLAASALATNVQQCPGQEFENLSDNVQLSPCKKPPCKLKKGTSQSITINFTPETDLADVKNHVTADLFGVELPFVGVDGSSICEKVYMENGDKAACPLKAGTKYTYKDSFPILSFYPTVTLRVHWGLHDLNKKDLLCFEVPARIA</sequence>
<protein>
    <submittedName>
        <fullName evidence="1">Uncharacterized protein</fullName>
    </submittedName>
</protein>
<reference evidence="1" key="1">
    <citation type="submission" date="2023-03" db="EMBL/GenBank/DDBJ databases">
        <title>Chromosome-level genomes of two armyworms, Mythimna separata and Mythimna loreyi, provide insights into the biosynthesis and reception of sex pheromones.</title>
        <authorList>
            <person name="Zhao H."/>
        </authorList>
    </citation>
    <scope>NUCLEOTIDE SEQUENCE</scope>
    <source>
        <strain evidence="1">BeijingLab</strain>
    </source>
</reference>
<accession>A0ACC2QGE7</accession>
<gene>
    <name evidence="1" type="ORF">PYW08_007674</name>
</gene>
<name>A0ACC2QGE7_9NEOP</name>
<evidence type="ECO:0000313" key="2">
    <source>
        <dbReference type="Proteomes" id="UP001231649"/>
    </source>
</evidence>
<evidence type="ECO:0000313" key="1">
    <source>
        <dbReference type="EMBL" id="KAJ8714054.1"/>
    </source>
</evidence>
<organism evidence="1 2">
    <name type="scientific">Mythimna loreyi</name>
    <dbReference type="NCBI Taxonomy" id="667449"/>
    <lineage>
        <taxon>Eukaryota</taxon>
        <taxon>Metazoa</taxon>
        <taxon>Ecdysozoa</taxon>
        <taxon>Arthropoda</taxon>
        <taxon>Hexapoda</taxon>
        <taxon>Insecta</taxon>
        <taxon>Pterygota</taxon>
        <taxon>Neoptera</taxon>
        <taxon>Endopterygota</taxon>
        <taxon>Lepidoptera</taxon>
        <taxon>Glossata</taxon>
        <taxon>Ditrysia</taxon>
        <taxon>Noctuoidea</taxon>
        <taxon>Noctuidae</taxon>
        <taxon>Noctuinae</taxon>
        <taxon>Hadenini</taxon>
        <taxon>Mythimna</taxon>
    </lineage>
</organism>
<proteinExistence type="predicted"/>